<reference evidence="1" key="1">
    <citation type="submission" date="2022-10" db="EMBL/GenBank/DDBJ databases">
        <title>Tapping the CABI collections for fungal endophytes: first genome assemblies for Collariella, Neodidymelliopsis, Ascochyta clinopodiicola, Didymella pomorum, Didymosphaeria variabile, Neocosmospora piperis and Neocucurbitaria cava.</title>
        <authorList>
            <person name="Hill R."/>
        </authorList>
    </citation>
    <scope>NUCLEOTIDE SEQUENCE</scope>
    <source>
        <strain evidence="1">IMI 366586</strain>
    </source>
</reference>
<organism evidence="1 2">
    <name type="scientific">Fusarium piperis</name>
    <dbReference type="NCBI Taxonomy" id="1435070"/>
    <lineage>
        <taxon>Eukaryota</taxon>
        <taxon>Fungi</taxon>
        <taxon>Dikarya</taxon>
        <taxon>Ascomycota</taxon>
        <taxon>Pezizomycotina</taxon>
        <taxon>Sordariomycetes</taxon>
        <taxon>Hypocreomycetidae</taxon>
        <taxon>Hypocreales</taxon>
        <taxon>Nectriaceae</taxon>
        <taxon>Fusarium</taxon>
        <taxon>Fusarium solani species complex</taxon>
    </lineage>
</organism>
<name>A0A9W8WBB2_9HYPO</name>
<gene>
    <name evidence="1" type="ORF">N0V84_006748</name>
</gene>
<proteinExistence type="predicted"/>
<evidence type="ECO:0000313" key="2">
    <source>
        <dbReference type="Proteomes" id="UP001140502"/>
    </source>
</evidence>
<sequence>MSDQLPGTTVTNGRGEQECVPLFAAPGTAEEEVPLWQLFEAPVPESLGTSSVPDLTTATLDDV</sequence>
<comment type="caution">
    <text evidence="1">The sequence shown here is derived from an EMBL/GenBank/DDBJ whole genome shotgun (WGS) entry which is preliminary data.</text>
</comment>
<dbReference type="AlphaFoldDB" id="A0A9W8WBB2"/>
<protein>
    <submittedName>
        <fullName evidence="1">Uncharacterized protein</fullName>
    </submittedName>
</protein>
<keyword evidence="2" id="KW-1185">Reference proteome</keyword>
<accession>A0A9W8WBB2</accession>
<dbReference type="EMBL" id="JAPEUR010000137">
    <property type="protein sequence ID" value="KAJ4318660.1"/>
    <property type="molecule type" value="Genomic_DNA"/>
</dbReference>
<dbReference type="Proteomes" id="UP001140502">
    <property type="component" value="Unassembled WGS sequence"/>
</dbReference>
<evidence type="ECO:0000313" key="1">
    <source>
        <dbReference type="EMBL" id="KAJ4318660.1"/>
    </source>
</evidence>